<evidence type="ECO:0000256" key="8">
    <source>
        <dbReference type="SAM" id="MobiDB-lite"/>
    </source>
</evidence>
<keyword evidence="2 7" id="KW-0813">Transport</keyword>
<dbReference type="PANTHER" id="PTHR43386">
    <property type="entry name" value="OLIGOPEPTIDE TRANSPORT SYSTEM PERMEASE PROTEIN APPC"/>
    <property type="match status" value="1"/>
</dbReference>
<reference evidence="11" key="1">
    <citation type="journal article" date="2019" name="Int. J. Syst. Evol. Microbiol.">
        <title>The Global Catalogue of Microorganisms (GCM) 10K type strain sequencing project: providing services to taxonomists for standard genome sequencing and annotation.</title>
        <authorList>
            <consortium name="The Broad Institute Genomics Platform"/>
            <consortium name="The Broad Institute Genome Sequencing Center for Infectious Disease"/>
            <person name="Wu L."/>
            <person name="Ma J."/>
        </authorList>
    </citation>
    <scope>NUCLEOTIDE SEQUENCE [LARGE SCALE GENOMIC DNA]</scope>
    <source>
        <strain evidence="11">JCM 17986</strain>
    </source>
</reference>
<dbReference type="InterPro" id="IPR050366">
    <property type="entry name" value="BP-dependent_transpt_permease"/>
</dbReference>
<evidence type="ECO:0000256" key="4">
    <source>
        <dbReference type="ARBA" id="ARBA00022692"/>
    </source>
</evidence>
<evidence type="ECO:0000313" key="11">
    <source>
        <dbReference type="Proteomes" id="UP001500466"/>
    </source>
</evidence>
<keyword evidence="11" id="KW-1185">Reference proteome</keyword>
<feature type="transmembrane region" description="Helical" evidence="7">
    <location>
        <begin position="124"/>
        <end position="146"/>
    </location>
</feature>
<protein>
    <submittedName>
        <fullName evidence="10">ABC transporter permease</fullName>
    </submittedName>
</protein>
<dbReference type="RefSeq" id="WP_345674691.1">
    <property type="nucleotide sequence ID" value="NZ_BAABHS010000005.1"/>
</dbReference>
<comment type="similarity">
    <text evidence="7">Belongs to the binding-protein-dependent transport system permease family.</text>
</comment>
<feature type="compositionally biased region" description="Low complexity" evidence="8">
    <location>
        <begin position="380"/>
        <end position="399"/>
    </location>
</feature>
<keyword evidence="5 7" id="KW-1133">Transmembrane helix</keyword>
<dbReference type="PROSITE" id="PS50928">
    <property type="entry name" value="ABC_TM1"/>
    <property type="match status" value="1"/>
</dbReference>
<feature type="region of interest" description="Disordered" evidence="8">
    <location>
        <begin position="355"/>
        <end position="405"/>
    </location>
</feature>
<evidence type="ECO:0000256" key="2">
    <source>
        <dbReference type="ARBA" id="ARBA00022448"/>
    </source>
</evidence>
<dbReference type="SUPFAM" id="SSF161098">
    <property type="entry name" value="MetI-like"/>
    <property type="match status" value="1"/>
</dbReference>
<evidence type="ECO:0000256" key="3">
    <source>
        <dbReference type="ARBA" id="ARBA00022475"/>
    </source>
</evidence>
<dbReference type="InterPro" id="IPR035906">
    <property type="entry name" value="MetI-like_sf"/>
</dbReference>
<keyword evidence="3" id="KW-1003">Cell membrane</keyword>
<gene>
    <name evidence="10" type="ORF">GCM10023205_16860</name>
</gene>
<evidence type="ECO:0000256" key="7">
    <source>
        <dbReference type="RuleBase" id="RU363032"/>
    </source>
</evidence>
<dbReference type="Pfam" id="PF00528">
    <property type="entry name" value="BPD_transp_1"/>
    <property type="match status" value="1"/>
</dbReference>
<comment type="subcellular location">
    <subcellularLocation>
        <location evidence="1 7">Cell membrane</location>
        <topology evidence="1 7">Multi-pass membrane protein</topology>
    </subcellularLocation>
</comment>
<feature type="transmembrane region" description="Helical" evidence="7">
    <location>
        <begin position="153"/>
        <end position="177"/>
    </location>
</feature>
<dbReference type="InterPro" id="IPR025966">
    <property type="entry name" value="OppC_N"/>
</dbReference>
<dbReference type="InterPro" id="IPR000515">
    <property type="entry name" value="MetI-like"/>
</dbReference>
<dbReference type="Pfam" id="PF12911">
    <property type="entry name" value="OppC_N"/>
    <property type="match status" value="1"/>
</dbReference>
<keyword evidence="4 7" id="KW-0812">Transmembrane</keyword>
<comment type="caution">
    <text evidence="10">The sequence shown here is derived from an EMBL/GenBank/DDBJ whole genome shotgun (WGS) entry which is preliminary data.</text>
</comment>
<keyword evidence="6 7" id="KW-0472">Membrane</keyword>
<sequence length="405" mass="42604">MATTEINPTPNPAPEPAATAAEAAAKTKGHRFGGLHKIRAQIRETEGVAKYMLWTGLVLSGIFVIAAVFAPWIAPYDFDTYKSGSGERFPKQGAPSGTNWFGTTVQSLDVLSRVVWGARTALEVILLSVVFSLIVGVLLGLVSGFVGGWLDRVLVLIMDTLFAFPYLLLAIVAAFMFQGLPGGGVLTTALAITVVYIPQYFRVVRASTLSAREAVYVEAARAMGAKPTTIMRRYVFSNVVQSVPVITTVNAADALGTLAGLGFLGFGIQPTEAAEWGYDVSRSLDDINAGMWWTATFPCVAIVLAILGFTLLGEGLNEALNPSMRRRKIAKAVIPPITNPRKTVTLTATATGTATTAGAATKATVPAQADPPPAETASGDTASETAAPDTTAPDTTPTEPQEEGK</sequence>
<organism evidence="10 11">
    <name type="scientific">Yinghuangia aomiensis</name>
    <dbReference type="NCBI Taxonomy" id="676205"/>
    <lineage>
        <taxon>Bacteria</taxon>
        <taxon>Bacillati</taxon>
        <taxon>Actinomycetota</taxon>
        <taxon>Actinomycetes</taxon>
        <taxon>Kitasatosporales</taxon>
        <taxon>Streptomycetaceae</taxon>
        <taxon>Yinghuangia</taxon>
    </lineage>
</organism>
<accession>A0ABP9GX93</accession>
<dbReference type="PANTHER" id="PTHR43386:SF1">
    <property type="entry name" value="D,D-DIPEPTIDE TRANSPORT SYSTEM PERMEASE PROTEIN DDPC-RELATED"/>
    <property type="match status" value="1"/>
</dbReference>
<name>A0ABP9GX93_9ACTN</name>
<evidence type="ECO:0000256" key="1">
    <source>
        <dbReference type="ARBA" id="ARBA00004651"/>
    </source>
</evidence>
<proteinExistence type="inferred from homology"/>
<feature type="transmembrane region" description="Helical" evidence="7">
    <location>
        <begin position="183"/>
        <end position="201"/>
    </location>
</feature>
<feature type="domain" description="ABC transmembrane type-1" evidence="9">
    <location>
        <begin position="118"/>
        <end position="313"/>
    </location>
</feature>
<dbReference type="Gene3D" id="1.10.3720.10">
    <property type="entry name" value="MetI-like"/>
    <property type="match status" value="1"/>
</dbReference>
<feature type="transmembrane region" description="Helical" evidence="7">
    <location>
        <begin position="51"/>
        <end position="74"/>
    </location>
</feature>
<dbReference type="EMBL" id="BAABHS010000005">
    <property type="protein sequence ID" value="GAA4955556.1"/>
    <property type="molecule type" value="Genomic_DNA"/>
</dbReference>
<evidence type="ECO:0000259" key="9">
    <source>
        <dbReference type="PROSITE" id="PS50928"/>
    </source>
</evidence>
<evidence type="ECO:0000256" key="6">
    <source>
        <dbReference type="ARBA" id="ARBA00023136"/>
    </source>
</evidence>
<evidence type="ECO:0000313" key="10">
    <source>
        <dbReference type="EMBL" id="GAA4955556.1"/>
    </source>
</evidence>
<feature type="compositionally biased region" description="Low complexity" evidence="8">
    <location>
        <begin position="355"/>
        <end position="365"/>
    </location>
</feature>
<feature type="transmembrane region" description="Helical" evidence="7">
    <location>
        <begin position="291"/>
        <end position="312"/>
    </location>
</feature>
<evidence type="ECO:0000256" key="5">
    <source>
        <dbReference type="ARBA" id="ARBA00022989"/>
    </source>
</evidence>
<dbReference type="Proteomes" id="UP001500466">
    <property type="component" value="Unassembled WGS sequence"/>
</dbReference>
<dbReference type="CDD" id="cd06261">
    <property type="entry name" value="TM_PBP2"/>
    <property type="match status" value="1"/>
</dbReference>